<name>A0AAD7GPX3_9AGAR</name>
<feature type="region of interest" description="Disordered" evidence="1">
    <location>
        <begin position="43"/>
        <end position="83"/>
    </location>
</feature>
<accession>A0AAD7GPX3</accession>
<reference evidence="2" key="1">
    <citation type="submission" date="2023-03" db="EMBL/GenBank/DDBJ databases">
        <title>Massive genome expansion in bonnet fungi (Mycena s.s.) driven by repeated elements and novel gene families across ecological guilds.</title>
        <authorList>
            <consortium name="Lawrence Berkeley National Laboratory"/>
            <person name="Harder C.B."/>
            <person name="Miyauchi S."/>
            <person name="Viragh M."/>
            <person name="Kuo A."/>
            <person name="Thoen E."/>
            <person name="Andreopoulos B."/>
            <person name="Lu D."/>
            <person name="Skrede I."/>
            <person name="Drula E."/>
            <person name="Henrissat B."/>
            <person name="Morin E."/>
            <person name="Kohler A."/>
            <person name="Barry K."/>
            <person name="LaButti K."/>
            <person name="Morin E."/>
            <person name="Salamov A."/>
            <person name="Lipzen A."/>
            <person name="Mereny Z."/>
            <person name="Hegedus B."/>
            <person name="Baldrian P."/>
            <person name="Stursova M."/>
            <person name="Weitz H."/>
            <person name="Taylor A."/>
            <person name="Grigoriev I.V."/>
            <person name="Nagy L.G."/>
            <person name="Martin F."/>
            <person name="Kauserud H."/>
        </authorList>
    </citation>
    <scope>NUCLEOTIDE SEQUENCE</scope>
    <source>
        <strain evidence="2">CBHHK182m</strain>
    </source>
</reference>
<evidence type="ECO:0000256" key="1">
    <source>
        <dbReference type="SAM" id="MobiDB-lite"/>
    </source>
</evidence>
<feature type="compositionally biased region" description="Low complexity" evidence="1">
    <location>
        <begin position="55"/>
        <end position="72"/>
    </location>
</feature>
<sequence>MISTGRVKPRAAGWYRVRLLVFHREPTNDLITFSDPSHHLTALAPFPPDSPPTPLSSTLSLSLPSTPTKSNSRSQGKQKGSTMLRPSDVPIYLRWAVSPNAALTLLLALPTHYLLPHLPLPPTLTLDLQFLRLPGWTWTALPTNPFLPFFLRNNHPFHAHADAVVHQRPARHPAPPLDHRPLQLSAPGLHAGGVPAGGAVVRWRGLGSRGIRWCILRWWGFGAW</sequence>
<protein>
    <submittedName>
        <fullName evidence="2">Uncharacterized protein</fullName>
    </submittedName>
</protein>
<dbReference type="Proteomes" id="UP001215598">
    <property type="component" value="Unassembled WGS sequence"/>
</dbReference>
<evidence type="ECO:0000313" key="2">
    <source>
        <dbReference type="EMBL" id="KAJ7702136.1"/>
    </source>
</evidence>
<gene>
    <name evidence="2" type="ORF">B0H16DRAFT_1748313</name>
</gene>
<organism evidence="2 3">
    <name type="scientific">Mycena metata</name>
    <dbReference type="NCBI Taxonomy" id="1033252"/>
    <lineage>
        <taxon>Eukaryota</taxon>
        <taxon>Fungi</taxon>
        <taxon>Dikarya</taxon>
        <taxon>Basidiomycota</taxon>
        <taxon>Agaricomycotina</taxon>
        <taxon>Agaricomycetes</taxon>
        <taxon>Agaricomycetidae</taxon>
        <taxon>Agaricales</taxon>
        <taxon>Marasmiineae</taxon>
        <taxon>Mycenaceae</taxon>
        <taxon>Mycena</taxon>
    </lineage>
</organism>
<feature type="compositionally biased region" description="Pro residues" evidence="1">
    <location>
        <begin position="45"/>
        <end position="54"/>
    </location>
</feature>
<dbReference type="EMBL" id="JARKIB010000518">
    <property type="protein sequence ID" value="KAJ7702136.1"/>
    <property type="molecule type" value="Genomic_DNA"/>
</dbReference>
<proteinExistence type="predicted"/>
<evidence type="ECO:0000313" key="3">
    <source>
        <dbReference type="Proteomes" id="UP001215598"/>
    </source>
</evidence>
<keyword evidence="3" id="KW-1185">Reference proteome</keyword>
<dbReference type="AlphaFoldDB" id="A0AAD7GPX3"/>
<comment type="caution">
    <text evidence="2">The sequence shown here is derived from an EMBL/GenBank/DDBJ whole genome shotgun (WGS) entry which is preliminary data.</text>
</comment>